<reference evidence="3 4" key="1">
    <citation type="submission" date="2017-01" db="EMBL/GenBank/DDBJ databases">
        <title>Genome sequence of Rhodoferax antarcticus ANT.BR, a psychrophilic purple nonsulfur bacterium from an Antarctic microbial mat.</title>
        <authorList>
            <person name="Baker J."/>
            <person name="Riester C."/>
            <person name="Skinner B."/>
            <person name="Newell A."/>
            <person name="Swingley W."/>
            <person name="Madigan M."/>
            <person name="Jung D."/>
            <person name="Asao M."/>
            <person name="Chen M."/>
            <person name="Loughlin P."/>
            <person name="Pan H."/>
            <person name="Lin S."/>
            <person name="Li N."/>
            <person name="Shaw J."/>
            <person name="Prado M."/>
            <person name="Sherman C."/>
            <person name="Li X."/>
            <person name="Tang J."/>
            <person name="Blankenship R."/>
            <person name="Zhao T."/>
            <person name="Touchman J."/>
            <person name="Sattley M."/>
        </authorList>
    </citation>
    <scope>NUCLEOTIDE SEQUENCE [LARGE SCALE GENOMIC DNA]</scope>
    <source>
        <strain evidence="3 4">ANT.BR</strain>
    </source>
</reference>
<feature type="compositionally biased region" description="Basic and acidic residues" evidence="1">
    <location>
        <begin position="55"/>
        <end position="64"/>
    </location>
</feature>
<protein>
    <recommendedName>
        <fullName evidence="5">Secreted protein</fullName>
    </recommendedName>
</protein>
<dbReference type="EMBL" id="MSYM01000018">
    <property type="protein sequence ID" value="OLP05160.1"/>
    <property type="molecule type" value="Genomic_DNA"/>
</dbReference>
<comment type="caution">
    <text evidence="3">The sequence shown here is derived from an EMBL/GenBank/DDBJ whole genome shotgun (WGS) entry which is preliminary data.</text>
</comment>
<evidence type="ECO:0000313" key="4">
    <source>
        <dbReference type="Proteomes" id="UP000185911"/>
    </source>
</evidence>
<gene>
    <name evidence="3" type="ORF">BLL52_3981</name>
</gene>
<feature type="signal peptide" evidence="2">
    <location>
        <begin position="1"/>
        <end position="21"/>
    </location>
</feature>
<organism evidence="3 4">
    <name type="scientific">Rhodoferax antarcticus ANT.BR</name>
    <dbReference type="NCBI Taxonomy" id="1111071"/>
    <lineage>
        <taxon>Bacteria</taxon>
        <taxon>Pseudomonadati</taxon>
        <taxon>Pseudomonadota</taxon>
        <taxon>Betaproteobacteria</taxon>
        <taxon>Burkholderiales</taxon>
        <taxon>Comamonadaceae</taxon>
        <taxon>Rhodoferax</taxon>
    </lineage>
</organism>
<evidence type="ECO:0000313" key="3">
    <source>
        <dbReference type="EMBL" id="OLP05160.1"/>
    </source>
</evidence>
<keyword evidence="2" id="KW-0732">Signal</keyword>
<evidence type="ECO:0000256" key="2">
    <source>
        <dbReference type="SAM" id="SignalP"/>
    </source>
</evidence>
<sequence length="64" mass="7129">MKSRKAGFVWFVSVSVPCAWVQPCLSNASIHDANPTPPKAKRYFQDPPFTTGNSNREKTLANSF</sequence>
<feature type="chain" id="PRO_5012254845" description="Secreted protein" evidence="2">
    <location>
        <begin position="22"/>
        <end position="64"/>
    </location>
</feature>
<evidence type="ECO:0008006" key="5">
    <source>
        <dbReference type="Google" id="ProtNLM"/>
    </source>
</evidence>
<evidence type="ECO:0000256" key="1">
    <source>
        <dbReference type="SAM" id="MobiDB-lite"/>
    </source>
</evidence>
<dbReference type="Proteomes" id="UP000185911">
    <property type="component" value="Unassembled WGS sequence"/>
</dbReference>
<feature type="region of interest" description="Disordered" evidence="1">
    <location>
        <begin position="36"/>
        <end position="64"/>
    </location>
</feature>
<dbReference type="AlphaFoldDB" id="A0A1Q8YBH8"/>
<proteinExistence type="predicted"/>
<keyword evidence="4" id="KW-1185">Reference proteome</keyword>
<accession>A0A1Q8YBH8</accession>
<name>A0A1Q8YBH8_9BURK</name>